<feature type="domain" description="Uncharacterized protein TP-0789" evidence="1">
    <location>
        <begin position="74"/>
        <end position="261"/>
    </location>
</feature>
<reference evidence="2 3" key="1">
    <citation type="journal article" date="2016" name="Nat. Commun.">
        <title>Thousands of microbial genomes shed light on interconnected biogeochemical processes in an aquifer system.</title>
        <authorList>
            <person name="Anantharaman K."/>
            <person name="Brown C.T."/>
            <person name="Hug L.A."/>
            <person name="Sharon I."/>
            <person name="Castelle C.J."/>
            <person name="Probst A.J."/>
            <person name="Thomas B.C."/>
            <person name="Singh A."/>
            <person name="Wilkins M.J."/>
            <person name="Karaoz U."/>
            <person name="Brodie E.L."/>
            <person name="Williams K.H."/>
            <person name="Hubbard S.S."/>
            <person name="Banfield J.F."/>
        </authorList>
    </citation>
    <scope>NUCLEOTIDE SEQUENCE [LARGE SCALE GENOMIC DNA]</scope>
    <source>
        <strain evidence="3">RBG_16_55_9</strain>
    </source>
</reference>
<evidence type="ECO:0000313" key="2">
    <source>
        <dbReference type="EMBL" id="OGF54382.1"/>
    </source>
</evidence>
<protein>
    <recommendedName>
        <fullName evidence="1">Uncharacterized protein TP-0789 domain-containing protein</fullName>
    </recommendedName>
</protein>
<sequence length="272" mass="30658">MSRLKIRVCLLLFTGISLSLIGGWAQVPENPTGEEILQCARGNWVEGTFHGLIRLELFRPEYSRLYRLEAWTEGEDKALMRLLEPEEEAGSGYLRAGDELWYYHPDAAQAVSLPLSALSQNFFGADASLEDLYRGTLNENFDIELLGVRPASTEESTAKDDRVYQLRLTPKPEASVVYGKLEMLVRASDCAILVVHYFDQRQTLIRQAAFSNFALVGAEGQKRMIPLTMIFDDLLTQGSRTIEEIESYEFDIEIPEEMFTVGCLVEVKCGSP</sequence>
<dbReference type="AlphaFoldDB" id="A0A1F5UTB0"/>
<evidence type="ECO:0000313" key="3">
    <source>
        <dbReference type="Proteomes" id="UP000179157"/>
    </source>
</evidence>
<comment type="caution">
    <text evidence="2">The sequence shown here is derived from an EMBL/GenBank/DDBJ whole genome shotgun (WGS) entry which is preliminary data.</text>
</comment>
<dbReference type="InterPro" id="IPR033399">
    <property type="entry name" value="TP_0789-like"/>
</dbReference>
<dbReference type="Proteomes" id="UP000179157">
    <property type="component" value="Unassembled WGS sequence"/>
</dbReference>
<dbReference type="SUPFAM" id="SSF89392">
    <property type="entry name" value="Prokaryotic lipoproteins and lipoprotein localization factors"/>
    <property type="match status" value="1"/>
</dbReference>
<accession>A0A1F5UTB0</accession>
<dbReference type="EMBL" id="MFGX01000083">
    <property type="protein sequence ID" value="OGF54382.1"/>
    <property type="molecule type" value="Genomic_DNA"/>
</dbReference>
<dbReference type="CDD" id="cd16329">
    <property type="entry name" value="LolA_like"/>
    <property type="match status" value="1"/>
</dbReference>
<gene>
    <name evidence="2" type="ORF">A2Z21_09830</name>
</gene>
<organism evidence="2 3">
    <name type="scientific">Fraserbacteria sp. (strain RBG_16_55_9)</name>
    <dbReference type="NCBI Taxonomy" id="1817864"/>
    <lineage>
        <taxon>Bacteria</taxon>
        <taxon>Candidatus Fraseribacteriota</taxon>
    </lineage>
</organism>
<evidence type="ECO:0000259" key="1">
    <source>
        <dbReference type="Pfam" id="PF17131"/>
    </source>
</evidence>
<proteinExistence type="predicted"/>
<dbReference type="Pfam" id="PF17131">
    <property type="entry name" value="LolA_like"/>
    <property type="match status" value="1"/>
</dbReference>
<dbReference type="InterPro" id="IPR029046">
    <property type="entry name" value="LolA/LolB/LppX"/>
</dbReference>
<name>A0A1F5UTB0_FRAXR</name>
<dbReference type="STRING" id="1817864.A2Z21_09830"/>
<dbReference type="Gene3D" id="2.50.20.10">
    <property type="entry name" value="Lipoprotein localisation LolA/LolB/LppX"/>
    <property type="match status" value="1"/>
</dbReference>